<feature type="transmembrane region" description="Helical" evidence="7">
    <location>
        <begin position="485"/>
        <end position="505"/>
    </location>
</feature>
<feature type="transmembrane region" description="Helical" evidence="7">
    <location>
        <begin position="373"/>
        <end position="395"/>
    </location>
</feature>
<accession>A0A5M3VYD1</accession>
<feature type="transmembrane region" description="Helical" evidence="7">
    <location>
        <begin position="803"/>
        <end position="830"/>
    </location>
</feature>
<feature type="transmembrane region" description="Helical" evidence="7">
    <location>
        <begin position="850"/>
        <end position="871"/>
    </location>
</feature>
<dbReference type="InterPro" id="IPR050250">
    <property type="entry name" value="Macrolide_Exporter_MacB"/>
</dbReference>
<dbReference type="InterPro" id="IPR003838">
    <property type="entry name" value="ABC3_permease_C"/>
</dbReference>
<feature type="domain" description="ABC3 transporter permease C-terminal" evidence="8">
    <location>
        <begin position="762"/>
        <end position="868"/>
    </location>
</feature>
<dbReference type="RefSeq" id="WP_155338135.1">
    <property type="nucleotide sequence ID" value="NZ_BAAABN010000030.1"/>
</dbReference>
<keyword evidence="10" id="KW-1185">Reference proteome</keyword>
<gene>
    <name evidence="9" type="ORF">Acor_39420</name>
</gene>
<feature type="transmembrane region" description="Helical" evidence="7">
    <location>
        <begin position="542"/>
        <end position="563"/>
    </location>
</feature>
<reference evidence="9 10" key="1">
    <citation type="submission" date="2019-10" db="EMBL/GenBank/DDBJ databases">
        <title>Whole genome shotgun sequence of Acrocarpospora corrugata NBRC 13972.</title>
        <authorList>
            <person name="Ichikawa N."/>
            <person name="Kimura A."/>
            <person name="Kitahashi Y."/>
            <person name="Komaki H."/>
            <person name="Oguchi A."/>
        </authorList>
    </citation>
    <scope>NUCLEOTIDE SEQUENCE [LARGE SCALE GENOMIC DNA]</scope>
    <source>
        <strain evidence="9 10">NBRC 13972</strain>
    </source>
</reference>
<evidence type="ECO:0000256" key="6">
    <source>
        <dbReference type="ARBA" id="ARBA00038076"/>
    </source>
</evidence>
<evidence type="ECO:0000256" key="4">
    <source>
        <dbReference type="ARBA" id="ARBA00022989"/>
    </source>
</evidence>
<evidence type="ECO:0000256" key="2">
    <source>
        <dbReference type="ARBA" id="ARBA00022475"/>
    </source>
</evidence>
<comment type="similarity">
    <text evidence="6">Belongs to the ABC-4 integral membrane protein family.</text>
</comment>
<evidence type="ECO:0000313" key="10">
    <source>
        <dbReference type="Proteomes" id="UP000334990"/>
    </source>
</evidence>
<protein>
    <recommendedName>
        <fullName evidence="8">ABC3 transporter permease C-terminal domain-containing protein</fullName>
    </recommendedName>
</protein>
<proteinExistence type="inferred from homology"/>
<dbReference type="Pfam" id="PF02687">
    <property type="entry name" value="FtsX"/>
    <property type="match status" value="1"/>
</dbReference>
<evidence type="ECO:0000256" key="5">
    <source>
        <dbReference type="ARBA" id="ARBA00023136"/>
    </source>
</evidence>
<keyword evidence="4 7" id="KW-1133">Transmembrane helix</keyword>
<keyword evidence="3 7" id="KW-0812">Transmembrane</keyword>
<feature type="transmembrane region" description="Helical" evidence="7">
    <location>
        <begin position="407"/>
        <end position="428"/>
    </location>
</feature>
<feature type="transmembrane region" description="Helical" evidence="7">
    <location>
        <begin position="451"/>
        <end position="469"/>
    </location>
</feature>
<comment type="subcellular location">
    <subcellularLocation>
        <location evidence="1">Cell membrane</location>
        <topology evidence="1">Multi-pass membrane protein</topology>
    </subcellularLocation>
</comment>
<dbReference type="GO" id="GO:0022857">
    <property type="term" value="F:transmembrane transporter activity"/>
    <property type="evidence" value="ECO:0007669"/>
    <property type="project" value="TreeGrafter"/>
</dbReference>
<dbReference type="PANTHER" id="PTHR30572">
    <property type="entry name" value="MEMBRANE COMPONENT OF TRANSPORTER-RELATED"/>
    <property type="match status" value="1"/>
</dbReference>
<evidence type="ECO:0000256" key="1">
    <source>
        <dbReference type="ARBA" id="ARBA00004651"/>
    </source>
</evidence>
<feature type="transmembrane region" description="Helical" evidence="7">
    <location>
        <begin position="329"/>
        <end position="352"/>
    </location>
</feature>
<evidence type="ECO:0000256" key="3">
    <source>
        <dbReference type="ARBA" id="ARBA00022692"/>
    </source>
</evidence>
<dbReference type="Proteomes" id="UP000334990">
    <property type="component" value="Unassembled WGS sequence"/>
</dbReference>
<organism evidence="9 10">
    <name type="scientific">Acrocarpospora corrugata</name>
    <dbReference type="NCBI Taxonomy" id="35763"/>
    <lineage>
        <taxon>Bacteria</taxon>
        <taxon>Bacillati</taxon>
        <taxon>Actinomycetota</taxon>
        <taxon>Actinomycetes</taxon>
        <taxon>Streptosporangiales</taxon>
        <taxon>Streptosporangiaceae</taxon>
        <taxon>Acrocarpospora</taxon>
    </lineage>
</organism>
<sequence>MNAWQLVRVHRGAAAVLALLALTASLLVAGLPRGFEAAYDRALVGALGDVARQQSDLLVGLRPNFSEDELNDQSEFTRLDTEWRKVLPPTLASAVIQGGSSHQSAKTYGTPVSGRIGSRPLPQQYLDLAWVAGIEKKIRYVEGRAPGPATTLPSVPGDPDLKDLTLFEVGLVEETAERMSLPVGSTVLLGNSYTIAARVVGLFEAVDPTDRFWDHNLEVKRVTTRPVPEADEPDVLGVGVIPAVDLPVLDSRRELHYSWVLPVEPTKITARNAPQVIQDILDYRQLVEQQGERNDTGIAQIPAARFELFTGLDPLLTKFLNDLRTAQTLMFLILGGLVVVAFGVIALAVQLLTERTRAGLGLARARGASLAQVAGAGTRTTVLIVVPAALAGYAASYLVPGPITPVVHVSPLILVAATIAFAAVRLALTHRKPLRDTREDLVAPKSSPRRIALELLVVALALGGAYLLRTRGLATDVTELGADPFLLAVPAALTLAAALITLRCYPFPLRLIVRLANRRRGAVPFLGLTLAARSRGATSLPVLILLPALAVSVFGALVSGAIFETQRTAAWQAVGAPARVERAAEIPEDVVAKVRALPGVTSVLPVAKGTVQVATGGGVSTALAMDLAAYRKLVAGSPLEVPEPPVGDGIPALVSANLAAYPSFEIGWYNRMQINNVGSIETLPGLAFESNNLIVMPYEGPKLAGLRTFTNVLLIGGNVDYDVLKRTVGLTDAVVETFDAANTRIASSPLSQTITAAFTIVTVALAGYALIAVIIALVIGAAERARSLSFLRTLGLSQRQARLLTVLEVAPLIVLTSLAGLALGLVLPAALGPGLDLSAYAGIAVTEFPLTFTTPILLAAGLAAVSILGAFGHASTGRRVATALRVGESS</sequence>
<feature type="transmembrane region" description="Helical" evidence="7">
    <location>
        <begin position="756"/>
        <end position="782"/>
    </location>
</feature>
<comment type="caution">
    <text evidence="9">The sequence shown here is derived from an EMBL/GenBank/DDBJ whole genome shotgun (WGS) entry which is preliminary data.</text>
</comment>
<keyword evidence="5 7" id="KW-0472">Membrane</keyword>
<dbReference type="GO" id="GO:0005886">
    <property type="term" value="C:plasma membrane"/>
    <property type="evidence" value="ECO:0007669"/>
    <property type="project" value="UniProtKB-SubCell"/>
</dbReference>
<dbReference type="OrthoDB" id="3499910at2"/>
<evidence type="ECO:0000259" key="8">
    <source>
        <dbReference type="Pfam" id="PF02687"/>
    </source>
</evidence>
<dbReference type="AlphaFoldDB" id="A0A5M3VYD1"/>
<dbReference type="EMBL" id="BLAD01000053">
    <property type="protein sequence ID" value="GES01877.1"/>
    <property type="molecule type" value="Genomic_DNA"/>
</dbReference>
<dbReference type="PANTHER" id="PTHR30572:SF4">
    <property type="entry name" value="ABC TRANSPORTER PERMEASE YTRF"/>
    <property type="match status" value="1"/>
</dbReference>
<keyword evidence="2" id="KW-1003">Cell membrane</keyword>
<evidence type="ECO:0000256" key="7">
    <source>
        <dbReference type="SAM" id="Phobius"/>
    </source>
</evidence>
<name>A0A5M3VYD1_9ACTN</name>
<evidence type="ECO:0000313" key="9">
    <source>
        <dbReference type="EMBL" id="GES01877.1"/>
    </source>
</evidence>